<protein>
    <recommendedName>
        <fullName evidence="1">PDZ domain-containing protein</fullName>
    </recommendedName>
</protein>
<reference evidence="2" key="1">
    <citation type="submission" date="2018-06" db="EMBL/GenBank/DDBJ databases">
        <authorList>
            <person name="Zhirakovskaya E."/>
        </authorList>
    </citation>
    <scope>NUCLEOTIDE SEQUENCE</scope>
</reference>
<evidence type="ECO:0000259" key="1">
    <source>
        <dbReference type="Pfam" id="PF13180"/>
    </source>
</evidence>
<feature type="non-terminal residue" evidence="2">
    <location>
        <position position="1"/>
    </location>
</feature>
<feature type="domain" description="PDZ" evidence="1">
    <location>
        <begin position="438"/>
        <end position="490"/>
    </location>
</feature>
<dbReference type="InterPro" id="IPR036034">
    <property type="entry name" value="PDZ_sf"/>
</dbReference>
<dbReference type="InterPro" id="IPR001478">
    <property type="entry name" value="PDZ"/>
</dbReference>
<dbReference type="Gene3D" id="2.30.42.10">
    <property type="match status" value="1"/>
</dbReference>
<accession>A0A3B1DKJ8</accession>
<proteinExistence type="predicted"/>
<dbReference type="NCBIfam" id="NF047558">
    <property type="entry name" value="TPR_END_plus"/>
    <property type="match status" value="1"/>
</dbReference>
<dbReference type="EMBL" id="UOGK01000070">
    <property type="protein sequence ID" value="VAX36574.1"/>
    <property type="molecule type" value="Genomic_DNA"/>
</dbReference>
<dbReference type="Pfam" id="PF13180">
    <property type="entry name" value="PDZ_2"/>
    <property type="match status" value="1"/>
</dbReference>
<dbReference type="Gene3D" id="1.25.40.10">
    <property type="entry name" value="Tetratricopeptide repeat domain"/>
    <property type="match status" value="1"/>
</dbReference>
<evidence type="ECO:0000313" key="2">
    <source>
        <dbReference type="EMBL" id="VAX36574.1"/>
    </source>
</evidence>
<name>A0A3B1DKJ8_9ZZZZ</name>
<dbReference type="SUPFAM" id="SSF48452">
    <property type="entry name" value="TPR-like"/>
    <property type="match status" value="1"/>
</dbReference>
<gene>
    <name evidence="2" type="ORF">MNBD_PLANCTO03-1385</name>
</gene>
<dbReference type="InterPro" id="IPR011990">
    <property type="entry name" value="TPR-like_helical_dom_sf"/>
</dbReference>
<sequence>RGPKGWLLLVLLLACTLTLPTARAQTETPPEQPTLETLSEQALDAFKTGDLDTAAQSLQKLLDADPGNFVHYYNLACVRSVQNQPEAAADLLIQAVEHGFTDVTLLRKDPSLANARQTTTLQAMLDNWGSILDRRIETDLERARDRYGNRYWYIKDPGLRLAYACAYDEQTLAEVQDELRTLADWAMTNIFRLTDDNLAGPDDPWVLVILPNQKDFKRWAAESYGPAARNFNQAIGGHYAHDDKQLVTMDLGATLRHEFLHVLHWRSNTRHNQLHPVWVQEGLCSLIEDYDISHSGKLIPVESWRTNQAQFLAKTGHLLHIKDLVGISRQRFTSSRPLARYAQARALFLMIYREGKLAEWYAHFVENFREDPSGLASIEAVLDGDLEAINDRYIEFCRTLPEVPEEITRGMASLGIAIDAAGTGEGLRVAALVRRGTAGDLKLNDIITHIEGRPVRDYWELVRVLTSYDPGQQVTLRYRRARLHRETQVTLKAAE</sequence>
<dbReference type="AlphaFoldDB" id="A0A3B1DKJ8"/>
<dbReference type="SUPFAM" id="SSF50156">
    <property type="entry name" value="PDZ domain-like"/>
    <property type="match status" value="1"/>
</dbReference>
<organism evidence="2">
    <name type="scientific">hydrothermal vent metagenome</name>
    <dbReference type="NCBI Taxonomy" id="652676"/>
    <lineage>
        <taxon>unclassified sequences</taxon>
        <taxon>metagenomes</taxon>
        <taxon>ecological metagenomes</taxon>
    </lineage>
</organism>